<feature type="region of interest" description="Disordered" evidence="3">
    <location>
        <begin position="334"/>
        <end position="354"/>
    </location>
</feature>
<dbReference type="InParanoid" id="A0A7L4YM72"/>
<sequence>MGPLAGIKVVEIASLAPAPMGTTILADLGADVIVIDRPGGTRGGAGSAPGNPLRRNRRSITLDLKKPEAIEVLLQLCEKADVFVEGFRPGVTERLGIGPEDLAARNPGLVYARMTGWGQDGPLAQTAGHDIDYIAMSGVLHMLGPAGGKPAFPSNLVGDFGGGGMLMALGILAALVERATSGKGQVVDAAMVDGAAQLGNFMFGMRGAGQWPNPRGENMLDGAAPFYDTYECADGGYVAVGAIEPQFYAQLLEGLGIDPESLPDQHDQARWPEVKAKFGAAFAAQPRAHWEEVFDGTDACVSPILSPDEAFVHPANTARGVFTEVDGVTQAVGAPRFSRTPSDPPTSGPDNGANSEEILAELGMTAEQIANVRQAGVLG</sequence>
<dbReference type="PANTHER" id="PTHR48228:SF5">
    <property type="entry name" value="ALPHA-METHYLACYL-COA RACEMASE"/>
    <property type="match status" value="1"/>
</dbReference>
<dbReference type="Proteomes" id="UP000463857">
    <property type="component" value="Chromosome"/>
</dbReference>
<keyword evidence="2" id="KW-0413">Isomerase</keyword>
<dbReference type="InterPro" id="IPR044855">
    <property type="entry name" value="CoA-Trfase_III_dom3_sf"/>
</dbReference>
<evidence type="ECO:0000256" key="2">
    <source>
        <dbReference type="ARBA" id="ARBA00023235"/>
    </source>
</evidence>
<dbReference type="SUPFAM" id="SSF89796">
    <property type="entry name" value="CoA-transferase family III (CaiB/BaiF)"/>
    <property type="match status" value="1"/>
</dbReference>
<dbReference type="Pfam" id="PF02515">
    <property type="entry name" value="CoA_transf_3"/>
    <property type="match status" value="1"/>
</dbReference>
<gene>
    <name evidence="4" type="ORF">EK0264_06240</name>
</gene>
<evidence type="ECO:0000256" key="1">
    <source>
        <dbReference type="ARBA" id="ARBA00008383"/>
    </source>
</evidence>
<dbReference type="PANTHER" id="PTHR48228">
    <property type="entry name" value="SUCCINYL-COA--D-CITRAMALATE COA-TRANSFERASE"/>
    <property type="match status" value="1"/>
</dbReference>
<dbReference type="RefSeq" id="WP_159543978.1">
    <property type="nucleotide sequence ID" value="NZ_CP047156.1"/>
</dbReference>
<dbReference type="OrthoDB" id="9797653at2"/>
<dbReference type="AlphaFoldDB" id="A0A7L4YM72"/>
<dbReference type="FunCoup" id="A0A7L4YM72">
    <property type="interactions" value="77"/>
</dbReference>
<reference evidence="4 5" key="1">
    <citation type="journal article" date="2018" name="Int. J. Syst. Evol. Microbiol.">
        <title>Epidermidibacterium keratini gen. nov., sp. nov., a member of the family Sporichthyaceae, isolated from keratin epidermis.</title>
        <authorList>
            <person name="Lee D.G."/>
            <person name="Trujillo M.E."/>
            <person name="Kang S."/>
            <person name="Nam J.J."/>
            <person name="Kim Y.J."/>
        </authorList>
    </citation>
    <scope>NUCLEOTIDE SEQUENCE [LARGE SCALE GENOMIC DNA]</scope>
    <source>
        <strain evidence="4 5">EPI-7</strain>
    </source>
</reference>
<dbReference type="GO" id="GO:0016853">
    <property type="term" value="F:isomerase activity"/>
    <property type="evidence" value="ECO:0007669"/>
    <property type="project" value="UniProtKB-KW"/>
</dbReference>
<name>A0A7L4YM72_9ACTN</name>
<protein>
    <submittedName>
        <fullName evidence="4">CoA transferase</fullName>
    </submittedName>
</protein>
<comment type="similarity">
    <text evidence="1">Belongs to the CoA-transferase III family.</text>
</comment>
<evidence type="ECO:0000256" key="3">
    <source>
        <dbReference type="SAM" id="MobiDB-lite"/>
    </source>
</evidence>
<keyword evidence="5" id="KW-1185">Reference proteome</keyword>
<dbReference type="Gene3D" id="3.30.1540.10">
    <property type="entry name" value="formyl-coa transferase, domain 3"/>
    <property type="match status" value="1"/>
</dbReference>
<dbReference type="InterPro" id="IPR050509">
    <property type="entry name" value="CoA-transferase_III"/>
</dbReference>
<organism evidence="4 5">
    <name type="scientific">Epidermidibacterium keratini</name>
    <dbReference type="NCBI Taxonomy" id="1891644"/>
    <lineage>
        <taxon>Bacteria</taxon>
        <taxon>Bacillati</taxon>
        <taxon>Actinomycetota</taxon>
        <taxon>Actinomycetes</taxon>
        <taxon>Sporichthyales</taxon>
        <taxon>Sporichthyaceae</taxon>
        <taxon>Epidermidibacterium</taxon>
    </lineage>
</organism>
<dbReference type="KEGG" id="eke:EK0264_06240"/>
<proteinExistence type="inferred from homology"/>
<dbReference type="GO" id="GO:0016740">
    <property type="term" value="F:transferase activity"/>
    <property type="evidence" value="ECO:0007669"/>
    <property type="project" value="UniProtKB-KW"/>
</dbReference>
<evidence type="ECO:0000313" key="5">
    <source>
        <dbReference type="Proteomes" id="UP000463857"/>
    </source>
</evidence>
<keyword evidence="4" id="KW-0808">Transferase</keyword>
<dbReference type="EMBL" id="CP047156">
    <property type="protein sequence ID" value="QHB99923.1"/>
    <property type="molecule type" value="Genomic_DNA"/>
</dbReference>
<dbReference type="Gene3D" id="3.40.50.10540">
    <property type="entry name" value="Crotonobetainyl-coa:carnitine coa-transferase, domain 1"/>
    <property type="match status" value="1"/>
</dbReference>
<evidence type="ECO:0000313" key="4">
    <source>
        <dbReference type="EMBL" id="QHB99923.1"/>
    </source>
</evidence>
<dbReference type="InterPro" id="IPR003673">
    <property type="entry name" value="CoA-Trfase_fam_III"/>
</dbReference>
<dbReference type="FunFam" id="3.30.1540.10:FF:000004">
    <property type="entry name" value="Probable alpha-methylacyl-CoA racemase mcr"/>
    <property type="match status" value="1"/>
</dbReference>
<accession>A0A7L4YM72</accession>
<dbReference type="InterPro" id="IPR023606">
    <property type="entry name" value="CoA-Trfase_III_dom_1_sf"/>
</dbReference>